<dbReference type="GO" id="GO:0004623">
    <property type="term" value="F:phospholipase A2 activity"/>
    <property type="evidence" value="ECO:0007669"/>
    <property type="project" value="UniProtKB-EC"/>
</dbReference>
<feature type="domain" description="Phospholipase A2-like central" evidence="12">
    <location>
        <begin position="33"/>
        <end position="166"/>
    </location>
</feature>
<dbReference type="InterPro" id="IPR001211">
    <property type="entry name" value="PLA2"/>
</dbReference>
<evidence type="ECO:0000256" key="7">
    <source>
        <dbReference type="ARBA" id="ARBA00022837"/>
    </source>
</evidence>
<keyword evidence="14" id="KW-1185">Reference proteome</keyword>
<feature type="disulfide bond" evidence="10">
    <location>
        <begin position="122"/>
        <end position="134"/>
    </location>
</feature>
<feature type="disulfide bond" evidence="10">
    <location>
        <begin position="60"/>
        <end position="84"/>
    </location>
</feature>
<evidence type="ECO:0000256" key="11">
    <source>
        <dbReference type="RuleBase" id="RU003654"/>
    </source>
</evidence>
<protein>
    <recommendedName>
        <fullName evidence="3">phospholipase A2</fullName>
        <ecNumber evidence="3">3.1.1.4</ecNumber>
    </recommendedName>
</protein>
<dbReference type="SMART" id="SM00085">
    <property type="entry name" value="PA2c"/>
    <property type="match status" value="1"/>
</dbReference>
<comment type="similarity">
    <text evidence="11">Belongs to the phospholipase A2 family.</text>
</comment>
<evidence type="ECO:0000256" key="10">
    <source>
        <dbReference type="PIRSR" id="PIRSR601211-3"/>
    </source>
</evidence>
<dbReference type="Pfam" id="PF00068">
    <property type="entry name" value="Phospholip_A2_1"/>
    <property type="match status" value="1"/>
</dbReference>
<evidence type="ECO:0000313" key="14">
    <source>
        <dbReference type="Proteomes" id="UP000001307"/>
    </source>
</evidence>
<comment type="subcellular location">
    <subcellularLocation>
        <location evidence="2">Secreted</location>
    </subcellularLocation>
</comment>
<evidence type="ECO:0000313" key="13">
    <source>
        <dbReference type="EMBL" id="CBY09558.1"/>
    </source>
</evidence>
<reference evidence="13" key="1">
    <citation type="journal article" date="2010" name="Science">
        <title>Plasticity of animal genome architecture unmasked by rapid evolution of a pelagic tunicate.</title>
        <authorList>
            <person name="Denoeud F."/>
            <person name="Henriet S."/>
            <person name="Mungpakdee S."/>
            <person name="Aury J.M."/>
            <person name="Da Silva C."/>
            <person name="Brinkmann H."/>
            <person name="Mikhaleva J."/>
            <person name="Olsen L.C."/>
            <person name="Jubin C."/>
            <person name="Canestro C."/>
            <person name="Bouquet J.M."/>
            <person name="Danks G."/>
            <person name="Poulain J."/>
            <person name="Campsteijn C."/>
            <person name="Adamski M."/>
            <person name="Cross I."/>
            <person name="Yadetie F."/>
            <person name="Muffato M."/>
            <person name="Louis A."/>
            <person name="Butcher S."/>
            <person name="Tsagkogeorga G."/>
            <person name="Konrad A."/>
            <person name="Singh S."/>
            <person name="Jensen M.F."/>
            <person name="Cong E.H."/>
            <person name="Eikeseth-Otteraa H."/>
            <person name="Noel B."/>
            <person name="Anthouard V."/>
            <person name="Porcel B.M."/>
            <person name="Kachouri-Lafond R."/>
            <person name="Nishino A."/>
            <person name="Ugolini M."/>
            <person name="Chourrout P."/>
            <person name="Nishida H."/>
            <person name="Aasland R."/>
            <person name="Huzurbazar S."/>
            <person name="Westhof E."/>
            <person name="Delsuc F."/>
            <person name="Lehrach H."/>
            <person name="Reinhardt R."/>
            <person name="Weissenbach J."/>
            <person name="Roy S.W."/>
            <person name="Artiguenave F."/>
            <person name="Postlethwait J.H."/>
            <person name="Manak J.R."/>
            <person name="Thompson E.M."/>
            <person name="Jaillon O."/>
            <person name="Du Pasquier L."/>
            <person name="Boudinot P."/>
            <person name="Liberles D.A."/>
            <person name="Volff J.N."/>
            <person name="Philippe H."/>
            <person name="Lenhard B."/>
            <person name="Roest Crollius H."/>
            <person name="Wincker P."/>
            <person name="Chourrout D."/>
        </authorList>
    </citation>
    <scope>NUCLEOTIDE SEQUENCE [LARGE SCALE GENOMIC DNA]</scope>
</reference>
<keyword evidence="9" id="KW-0443">Lipid metabolism</keyword>
<dbReference type="InterPro" id="IPR036444">
    <property type="entry name" value="PLipase_A2_dom_sf"/>
</dbReference>
<feature type="disulfide bond" evidence="10">
    <location>
        <begin position="90"/>
        <end position="136"/>
    </location>
</feature>
<dbReference type="GO" id="GO:0005509">
    <property type="term" value="F:calcium ion binding"/>
    <property type="evidence" value="ECO:0007669"/>
    <property type="project" value="InterPro"/>
</dbReference>
<keyword evidence="4" id="KW-0964">Secreted</keyword>
<dbReference type="Gene3D" id="1.20.90.10">
    <property type="entry name" value="Phospholipase A2 domain"/>
    <property type="match status" value="1"/>
</dbReference>
<sequence length="251" mass="28061">MRDLLTFSLAFFHQPDVASSMFVTSDAISFKLKYPNLADLLEYYIPETDASQYLSYGCNCNLLESKGLASPGHGAAVDQIDQACKNYKDCQRCVQIEDGSECNLEGPSALYKLGFLSDQPYCMNPVKSCNRHLCECDKQFAEELKQALPFYDSQFSNENHDRSKCQHKPKLSFNSSPRMRPMGVTGDGFNFIGGGDKASTEMFLHDDDAKCCGPSTGPKKIYHDAVKQCCNPTKKEYFLANIGECPPDWNL</sequence>
<organism evidence="13">
    <name type="scientific">Oikopleura dioica</name>
    <name type="common">Tunicate</name>
    <dbReference type="NCBI Taxonomy" id="34765"/>
    <lineage>
        <taxon>Eukaryota</taxon>
        <taxon>Metazoa</taxon>
        <taxon>Chordata</taxon>
        <taxon>Tunicata</taxon>
        <taxon>Appendicularia</taxon>
        <taxon>Copelata</taxon>
        <taxon>Oikopleuridae</taxon>
        <taxon>Oikopleura</taxon>
    </lineage>
</organism>
<evidence type="ECO:0000256" key="6">
    <source>
        <dbReference type="ARBA" id="ARBA00022801"/>
    </source>
</evidence>
<keyword evidence="10" id="KW-1015">Disulfide bond</keyword>
<proteinExistence type="inferred from homology"/>
<feature type="disulfide bond" evidence="10">
    <location>
        <begin position="102"/>
        <end position="129"/>
    </location>
</feature>
<dbReference type="InterPro" id="IPR016090">
    <property type="entry name" value="PLA2-like_dom"/>
</dbReference>
<keyword evidence="6" id="KW-0378">Hydrolase</keyword>
<accession>E4XEF5</accession>
<dbReference type="SUPFAM" id="SSF48619">
    <property type="entry name" value="Phospholipase A2, PLA2"/>
    <property type="match status" value="1"/>
</dbReference>
<evidence type="ECO:0000256" key="4">
    <source>
        <dbReference type="ARBA" id="ARBA00022525"/>
    </source>
</evidence>
<evidence type="ECO:0000256" key="1">
    <source>
        <dbReference type="ARBA" id="ARBA00001913"/>
    </source>
</evidence>
<dbReference type="Proteomes" id="UP000001307">
    <property type="component" value="Unassembled WGS sequence"/>
</dbReference>
<keyword evidence="8" id="KW-0442">Lipid degradation</keyword>
<name>E4XEF5_OIKDI</name>
<dbReference type="GO" id="GO:0005576">
    <property type="term" value="C:extracellular region"/>
    <property type="evidence" value="ECO:0007669"/>
    <property type="project" value="UniProtKB-SubCell"/>
</dbReference>
<dbReference type="AlphaFoldDB" id="E4XEF5"/>
<evidence type="ECO:0000256" key="9">
    <source>
        <dbReference type="ARBA" id="ARBA00023098"/>
    </source>
</evidence>
<gene>
    <name evidence="13" type="ORF">GSOID_T00008562001</name>
</gene>
<dbReference type="GO" id="GO:0050482">
    <property type="term" value="P:arachidonate secretion"/>
    <property type="evidence" value="ECO:0007669"/>
    <property type="project" value="InterPro"/>
</dbReference>
<evidence type="ECO:0000256" key="8">
    <source>
        <dbReference type="ARBA" id="ARBA00022963"/>
    </source>
</evidence>
<keyword evidence="5" id="KW-0479">Metal-binding</keyword>
<evidence type="ECO:0000259" key="12">
    <source>
        <dbReference type="SMART" id="SM00085"/>
    </source>
</evidence>
<comment type="cofactor">
    <cofactor evidence="1">
        <name>Ca(2+)</name>
        <dbReference type="ChEBI" id="CHEBI:29108"/>
    </cofactor>
</comment>
<evidence type="ECO:0000256" key="5">
    <source>
        <dbReference type="ARBA" id="ARBA00022723"/>
    </source>
</evidence>
<dbReference type="GO" id="GO:0016042">
    <property type="term" value="P:lipid catabolic process"/>
    <property type="evidence" value="ECO:0007669"/>
    <property type="project" value="UniProtKB-KW"/>
</dbReference>
<dbReference type="PANTHER" id="PTHR11716">
    <property type="entry name" value="PHOSPHOLIPASE A2 FAMILY MEMBER"/>
    <property type="match status" value="1"/>
</dbReference>
<dbReference type="OrthoDB" id="5841574at2759"/>
<evidence type="ECO:0000256" key="3">
    <source>
        <dbReference type="ARBA" id="ARBA00013278"/>
    </source>
</evidence>
<evidence type="ECO:0000256" key="2">
    <source>
        <dbReference type="ARBA" id="ARBA00004613"/>
    </source>
</evidence>
<dbReference type="InParanoid" id="E4XEF5"/>
<dbReference type="PANTHER" id="PTHR11716:SF47">
    <property type="entry name" value="PHOSPHOLIPASE A2-ALPHA"/>
    <property type="match status" value="1"/>
</dbReference>
<dbReference type="EC" id="3.1.1.4" evidence="3"/>
<dbReference type="GO" id="GO:0006644">
    <property type="term" value="P:phospholipid metabolic process"/>
    <property type="evidence" value="ECO:0007669"/>
    <property type="project" value="InterPro"/>
</dbReference>
<keyword evidence="7" id="KW-0106">Calcium</keyword>
<dbReference type="EMBL" id="FN653041">
    <property type="protein sequence ID" value="CBY09558.1"/>
    <property type="molecule type" value="Genomic_DNA"/>
</dbReference>